<gene>
    <name evidence="1" type="ORF">IAB02_03475</name>
</gene>
<evidence type="ECO:0008006" key="3">
    <source>
        <dbReference type="Google" id="ProtNLM"/>
    </source>
</evidence>
<proteinExistence type="predicted"/>
<sequence length="273" mass="31361">MKAIDFSGEFRRYVLENLQGKPEMDEEEADEFAHRLYHQWMETPMDWLDGKTPQAYFEQFDDPRELIAAVGEYLKKDWDIPESLMDRLSALAKKDFSTLVEAVRNPKNSDTLRAVLLGLLSEAECPEVDAICEEAILRAGQESEFSEMAVEILSYGCAEETLEKLIRRYPAANDYAKLLLLDVLCNYPGDDRVYSYCMERLFADPENRALYANYLLKLGDDRAVEPLQRLLGLTDLTYLDYLELRNAVEALGGDPGEERAFYGDPDYEAMRNL</sequence>
<organism evidence="1 2">
    <name type="scientific">Candidatus Pullichristensenella excrementigallinarum</name>
    <dbReference type="NCBI Taxonomy" id="2840907"/>
    <lineage>
        <taxon>Bacteria</taxon>
        <taxon>Bacillati</taxon>
        <taxon>Bacillota</taxon>
        <taxon>Clostridia</taxon>
        <taxon>Candidatus Pullichristensenella</taxon>
    </lineage>
</organism>
<protein>
    <recommendedName>
        <fullName evidence="3">HEAT repeat domain-containing protein</fullName>
    </recommendedName>
</protein>
<dbReference type="AlphaFoldDB" id="A0A9D1IBH9"/>
<name>A0A9D1IBH9_9FIRM</name>
<dbReference type="EMBL" id="DVMU01000077">
    <property type="protein sequence ID" value="HIU33601.1"/>
    <property type="molecule type" value="Genomic_DNA"/>
</dbReference>
<evidence type="ECO:0000313" key="2">
    <source>
        <dbReference type="Proteomes" id="UP000824072"/>
    </source>
</evidence>
<reference evidence="1" key="2">
    <citation type="journal article" date="2021" name="PeerJ">
        <title>Extensive microbial diversity within the chicken gut microbiome revealed by metagenomics and culture.</title>
        <authorList>
            <person name="Gilroy R."/>
            <person name="Ravi A."/>
            <person name="Getino M."/>
            <person name="Pursley I."/>
            <person name="Horton D.L."/>
            <person name="Alikhan N.F."/>
            <person name="Baker D."/>
            <person name="Gharbi K."/>
            <person name="Hall N."/>
            <person name="Watson M."/>
            <person name="Adriaenssens E.M."/>
            <person name="Foster-Nyarko E."/>
            <person name="Jarju S."/>
            <person name="Secka A."/>
            <person name="Antonio M."/>
            <person name="Oren A."/>
            <person name="Chaudhuri R.R."/>
            <person name="La Ragione R."/>
            <person name="Hildebrand F."/>
            <person name="Pallen M.J."/>
        </authorList>
    </citation>
    <scope>NUCLEOTIDE SEQUENCE</scope>
    <source>
        <strain evidence="1">ChiHcec3-11533</strain>
    </source>
</reference>
<dbReference type="Proteomes" id="UP000824072">
    <property type="component" value="Unassembled WGS sequence"/>
</dbReference>
<reference evidence="1" key="1">
    <citation type="submission" date="2020-10" db="EMBL/GenBank/DDBJ databases">
        <authorList>
            <person name="Gilroy R."/>
        </authorList>
    </citation>
    <scope>NUCLEOTIDE SEQUENCE</scope>
    <source>
        <strain evidence="1">ChiHcec3-11533</strain>
    </source>
</reference>
<comment type="caution">
    <text evidence="1">The sequence shown here is derived from an EMBL/GenBank/DDBJ whole genome shotgun (WGS) entry which is preliminary data.</text>
</comment>
<accession>A0A9D1IBH9</accession>
<evidence type="ECO:0000313" key="1">
    <source>
        <dbReference type="EMBL" id="HIU33601.1"/>
    </source>
</evidence>